<evidence type="ECO:0000313" key="2">
    <source>
        <dbReference type="Proteomes" id="UP000198929"/>
    </source>
</evidence>
<sequence length="148" mass="16987">MTRLARQNSWGLAFVDSAEVVLFGDESEDVETATSVQTYPWGSKLGVGERLRLAQRREIIANPDQDPRIQEGFVVITDTSRSAHGDFYIQARYLAVDDVWIVETRKGNAQQHYGREVQDRDIVITIFRQWLETGDVSADENDWRKVEL</sequence>
<organism evidence="1 2">
    <name type="scientific">Corynebacterium cystitidis DSM 20524</name>
    <dbReference type="NCBI Taxonomy" id="1121357"/>
    <lineage>
        <taxon>Bacteria</taxon>
        <taxon>Bacillati</taxon>
        <taxon>Actinomycetota</taxon>
        <taxon>Actinomycetes</taxon>
        <taxon>Mycobacteriales</taxon>
        <taxon>Corynebacteriaceae</taxon>
        <taxon>Corynebacterium</taxon>
    </lineage>
</organism>
<dbReference type="EMBL" id="FOGQ01000025">
    <property type="protein sequence ID" value="SES34344.1"/>
    <property type="molecule type" value="Genomic_DNA"/>
</dbReference>
<gene>
    <name evidence="1" type="ORF">SAMN05661109_02784</name>
</gene>
<name>A0A1H9WKF9_9CORY</name>
<protein>
    <submittedName>
        <fullName evidence="1">Uncharacterized protein</fullName>
    </submittedName>
</protein>
<dbReference type="Proteomes" id="UP000198929">
    <property type="component" value="Unassembled WGS sequence"/>
</dbReference>
<reference evidence="2" key="1">
    <citation type="submission" date="2016-10" db="EMBL/GenBank/DDBJ databases">
        <authorList>
            <person name="Varghese N."/>
            <person name="Submissions S."/>
        </authorList>
    </citation>
    <scope>NUCLEOTIDE SEQUENCE [LARGE SCALE GENOMIC DNA]</scope>
    <source>
        <strain evidence="2">DSM 20524</strain>
    </source>
</reference>
<evidence type="ECO:0000313" key="1">
    <source>
        <dbReference type="EMBL" id="SES34344.1"/>
    </source>
</evidence>
<accession>A0A1H9WKF9</accession>
<proteinExistence type="predicted"/>
<dbReference type="RefSeq" id="WP_092261102.1">
    <property type="nucleotide sequence ID" value="NZ_CP047199.1"/>
</dbReference>
<dbReference type="STRING" id="1121357.SAMN05661109_02784"/>
<keyword evidence="2" id="KW-1185">Reference proteome</keyword>
<dbReference type="AlphaFoldDB" id="A0A1H9WKF9"/>